<dbReference type="Proteomes" id="UP001528040">
    <property type="component" value="Unassembled WGS sequence"/>
</dbReference>
<keyword evidence="3" id="KW-1185">Reference proteome</keyword>
<name>A0ABT4W2I2_9RHOB</name>
<keyword evidence="1" id="KW-1133">Transmembrane helix</keyword>
<evidence type="ECO:0000313" key="2">
    <source>
        <dbReference type="EMBL" id="MDA5094717.1"/>
    </source>
</evidence>
<evidence type="ECO:0000313" key="3">
    <source>
        <dbReference type="Proteomes" id="UP001528040"/>
    </source>
</evidence>
<dbReference type="EMBL" id="JAQIIO010000005">
    <property type="protein sequence ID" value="MDA5094717.1"/>
    <property type="molecule type" value="Genomic_DNA"/>
</dbReference>
<evidence type="ECO:0000256" key="1">
    <source>
        <dbReference type="SAM" id="Phobius"/>
    </source>
</evidence>
<keyword evidence="1" id="KW-0812">Transmembrane</keyword>
<reference evidence="2 3" key="1">
    <citation type="submission" date="2023-01" db="EMBL/GenBank/DDBJ databases">
        <authorList>
            <person name="Yoon J.-W."/>
        </authorList>
    </citation>
    <scope>NUCLEOTIDE SEQUENCE [LARGE SCALE GENOMIC DNA]</scope>
    <source>
        <strain evidence="2 3">KMU-50</strain>
    </source>
</reference>
<organism evidence="2 3">
    <name type="scientific">Aliiroseovarius salicola</name>
    <dbReference type="NCBI Taxonomy" id="3009082"/>
    <lineage>
        <taxon>Bacteria</taxon>
        <taxon>Pseudomonadati</taxon>
        <taxon>Pseudomonadota</taxon>
        <taxon>Alphaproteobacteria</taxon>
        <taxon>Rhodobacterales</taxon>
        <taxon>Paracoccaceae</taxon>
        <taxon>Aliiroseovarius</taxon>
    </lineage>
</organism>
<accession>A0ABT4W2I2</accession>
<keyword evidence="1" id="KW-0472">Membrane</keyword>
<protein>
    <submittedName>
        <fullName evidence="2">Uncharacterized protein</fullName>
    </submittedName>
</protein>
<feature type="transmembrane region" description="Helical" evidence="1">
    <location>
        <begin position="7"/>
        <end position="31"/>
    </location>
</feature>
<comment type="caution">
    <text evidence="2">The sequence shown here is derived from an EMBL/GenBank/DDBJ whole genome shotgun (WGS) entry which is preliminary data.</text>
</comment>
<proteinExistence type="predicted"/>
<sequence>MPKLVRLYITHVLIGFALSAAFVAALLYMNVANLWHLISASDMGWVALIMLFMFNGIVFSGVQFAFVIMRLGDDDKTPKGGKRIPVATDIPVRVEVTKAAQRHPVKR</sequence>
<dbReference type="RefSeq" id="WP_271054421.1">
    <property type="nucleotide sequence ID" value="NZ_JAQIIO010000005.1"/>
</dbReference>
<feature type="transmembrane region" description="Helical" evidence="1">
    <location>
        <begin position="43"/>
        <end position="69"/>
    </location>
</feature>
<gene>
    <name evidence="2" type="ORF">O2N63_11545</name>
</gene>